<sequence>MADTAHVRCRKRISYNLPSDLTYSGIAVDIANLLFHYQALLCHTHAN</sequence>
<dbReference type="AlphaFoldDB" id="I7GIL4"/>
<dbReference type="EMBL" id="AB173061">
    <property type="protein sequence ID" value="BAE90123.1"/>
    <property type="molecule type" value="mRNA"/>
</dbReference>
<reference evidence="1" key="1">
    <citation type="journal article" date="2007" name="PLoS Biol.">
        <title>Rate of evolution in brain-expressed genes in humans and other primates.</title>
        <authorList>
            <person name="Wang H.-Y."/>
            <person name="Chien H.-C."/>
            <person name="Osada N."/>
            <person name="Hashimoto K."/>
            <person name="Sugano S."/>
            <person name="Gojobori T."/>
            <person name="Chou C.-K."/>
            <person name="Tsai S.-F."/>
            <person name="Wu C.-I."/>
            <person name="Shen C.-K.J."/>
        </authorList>
    </citation>
    <scope>NUCLEOTIDE SEQUENCE</scope>
</reference>
<accession>I7GIL4</accession>
<evidence type="ECO:0000313" key="1">
    <source>
        <dbReference type="EMBL" id="BAE90123.1"/>
    </source>
</evidence>
<proteinExistence type="evidence at transcript level"/>
<organism evidence="1">
    <name type="scientific">Macaca fascicularis</name>
    <name type="common">Crab-eating macaque</name>
    <name type="synonym">Cynomolgus monkey</name>
    <dbReference type="NCBI Taxonomy" id="9541"/>
    <lineage>
        <taxon>Eukaryota</taxon>
        <taxon>Metazoa</taxon>
        <taxon>Chordata</taxon>
        <taxon>Craniata</taxon>
        <taxon>Vertebrata</taxon>
        <taxon>Euteleostomi</taxon>
        <taxon>Mammalia</taxon>
        <taxon>Eutheria</taxon>
        <taxon>Euarchontoglires</taxon>
        <taxon>Primates</taxon>
        <taxon>Haplorrhini</taxon>
        <taxon>Catarrhini</taxon>
        <taxon>Cercopithecidae</taxon>
        <taxon>Cercopithecinae</taxon>
        <taxon>Macaca</taxon>
    </lineage>
</organism>
<name>I7GIL4_MACFA</name>
<protein>
    <submittedName>
        <fullName evidence="1">Macaca fascicularis brain cDNA clone: QflA-20840, similar to human lipidosin (BG1), mRNA, RefSeq: NM_015162.3</fullName>
    </submittedName>
</protein>